<dbReference type="AlphaFoldDB" id="A0A8T3V8Y9"/>
<evidence type="ECO:0000259" key="2">
    <source>
        <dbReference type="Pfam" id="PF00582"/>
    </source>
</evidence>
<protein>
    <submittedName>
        <fullName evidence="3">Universal stress protein</fullName>
    </submittedName>
</protein>
<evidence type="ECO:0000256" key="1">
    <source>
        <dbReference type="ARBA" id="ARBA00008791"/>
    </source>
</evidence>
<feature type="domain" description="UspA" evidence="2">
    <location>
        <begin position="1"/>
        <end position="140"/>
    </location>
</feature>
<accession>A0A8T3V8Y9</accession>
<dbReference type="PRINTS" id="PR01438">
    <property type="entry name" value="UNVRSLSTRESS"/>
</dbReference>
<dbReference type="PANTHER" id="PTHR46268:SF6">
    <property type="entry name" value="UNIVERSAL STRESS PROTEIN UP12"/>
    <property type="match status" value="1"/>
</dbReference>
<proteinExistence type="inferred from homology"/>
<dbReference type="Pfam" id="PF00582">
    <property type="entry name" value="Usp"/>
    <property type="match status" value="1"/>
</dbReference>
<comment type="caution">
    <text evidence="3">The sequence shown here is derived from an EMBL/GenBank/DDBJ whole genome shotgun (WGS) entry which is preliminary data.</text>
</comment>
<dbReference type="InterPro" id="IPR006016">
    <property type="entry name" value="UspA"/>
</dbReference>
<evidence type="ECO:0000313" key="4">
    <source>
        <dbReference type="Proteomes" id="UP000762703"/>
    </source>
</evidence>
<dbReference type="RefSeq" id="WP_303736187.1">
    <property type="nucleotide sequence ID" value="NZ_SUTE01000015.1"/>
</dbReference>
<reference evidence="3" key="1">
    <citation type="submission" date="2019-04" db="EMBL/GenBank/DDBJ databases">
        <title>Evolution of Biomass-Degrading Anaerobic Consortia Revealed by Metagenomics.</title>
        <authorList>
            <person name="Peng X."/>
        </authorList>
    </citation>
    <scope>NUCLEOTIDE SEQUENCE</scope>
    <source>
        <strain evidence="3">SIG12</strain>
    </source>
</reference>
<evidence type="ECO:0000313" key="3">
    <source>
        <dbReference type="EMBL" id="MBE6504539.1"/>
    </source>
</evidence>
<sequence length="141" mass="15773">MFDKILLPTDGSEFSEHEVERAIKALSDDGEIIILSVASKLEPTTPFQKRKNIENLNKGFLEEAHENVNRMAKRFDDRVNVRKMVVTGLPSDTIVDVAEKEDVDLIIIAASGKSGLHKFFIGSVAEKVLKSTERDVLLIHN</sequence>
<dbReference type="EMBL" id="SUTE01000015">
    <property type="protein sequence ID" value="MBE6504539.1"/>
    <property type="molecule type" value="Genomic_DNA"/>
</dbReference>
<dbReference type="CDD" id="cd00293">
    <property type="entry name" value="USP-like"/>
    <property type="match status" value="1"/>
</dbReference>
<name>A0A8T3V8Y9_9EURY</name>
<organism evidence="3 4">
    <name type="scientific">Methanobrevibacter millerae</name>
    <dbReference type="NCBI Taxonomy" id="230361"/>
    <lineage>
        <taxon>Archaea</taxon>
        <taxon>Methanobacteriati</taxon>
        <taxon>Methanobacteriota</taxon>
        <taxon>Methanomada group</taxon>
        <taxon>Methanobacteria</taxon>
        <taxon>Methanobacteriales</taxon>
        <taxon>Methanobacteriaceae</taxon>
        <taxon>Methanobrevibacter</taxon>
    </lineage>
</organism>
<dbReference type="SUPFAM" id="SSF52402">
    <property type="entry name" value="Adenine nucleotide alpha hydrolases-like"/>
    <property type="match status" value="1"/>
</dbReference>
<dbReference type="InterPro" id="IPR014729">
    <property type="entry name" value="Rossmann-like_a/b/a_fold"/>
</dbReference>
<comment type="similarity">
    <text evidence="1">Belongs to the universal stress protein A family.</text>
</comment>
<dbReference type="InterPro" id="IPR006015">
    <property type="entry name" value="Universal_stress_UspA"/>
</dbReference>
<dbReference type="Proteomes" id="UP000762703">
    <property type="component" value="Unassembled WGS sequence"/>
</dbReference>
<dbReference type="Gene3D" id="3.40.50.620">
    <property type="entry name" value="HUPs"/>
    <property type="match status" value="1"/>
</dbReference>
<gene>
    <name evidence="3" type="ORF">E7Z73_02170</name>
</gene>
<dbReference type="PANTHER" id="PTHR46268">
    <property type="entry name" value="STRESS RESPONSE PROTEIN NHAX"/>
    <property type="match status" value="1"/>
</dbReference>